<dbReference type="InterPro" id="IPR036397">
    <property type="entry name" value="RNaseH_sf"/>
</dbReference>
<dbReference type="InterPro" id="IPR012337">
    <property type="entry name" value="RNaseH-like_sf"/>
</dbReference>
<comment type="caution">
    <text evidence="2">The sequence shown here is derived from an EMBL/GenBank/DDBJ whole genome shotgun (WGS) entry which is preliminary data.</text>
</comment>
<dbReference type="PANTHER" id="PTHR47723:SF19">
    <property type="entry name" value="POLYNUCLEOTIDYL TRANSFERASE, RIBONUCLEASE H-LIKE SUPERFAMILY PROTEIN"/>
    <property type="match status" value="1"/>
</dbReference>
<dbReference type="Proteomes" id="UP000634136">
    <property type="component" value="Unassembled WGS sequence"/>
</dbReference>
<dbReference type="PANTHER" id="PTHR47723">
    <property type="entry name" value="OS05G0353850 PROTEIN"/>
    <property type="match status" value="1"/>
</dbReference>
<accession>A0A834X8Y7</accession>
<dbReference type="AlphaFoldDB" id="A0A834X8Y7"/>
<sequence>MIHVNVVVKLLEWLGTASGRKPCGIFCFTTLPKIDFSIPACRLGWKITSQRQVARGTAFQVEIWSILMGLHLAWDRKPNKVSIETDSKEAILFFRNNCDRDNQFWSIHQDVEIVYVQREGNVIADMMAKHGHSLPYGAKVFNEPPTFCNRVIREESLITS</sequence>
<dbReference type="GO" id="GO:0004523">
    <property type="term" value="F:RNA-DNA hybrid ribonuclease activity"/>
    <property type="evidence" value="ECO:0007669"/>
    <property type="project" value="InterPro"/>
</dbReference>
<name>A0A834X8Y7_9FABA</name>
<reference evidence="2" key="1">
    <citation type="submission" date="2020-09" db="EMBL/GenBank/DDBJ databases">
        <title>Genome-Enabled Discovery of Anthraquinone Biosynthesis in Senna tora.</title>
        <authorList>
            <person name="Kang S.-H."/>
            <person name="Pandey R.P."/>
            <person name="Lee C.-M."/>
            <person name="Sim J.-S."/>
            <person name="Jeong J.-T."/>
            <person name="Choi B.-S."/>
            <person name="Jung M."/>
            <person name="Ginzburg D."/>
            <person name="Zhao K."/>
            <person name="Won S.Y."/>
            <person name="Oh T.-J."/>
            <person name="Yu Y."/>
            <person name="Kim N.-H."/>
            <person name="Lee O.R."/>
            <person name="Lee T.-H."/>
            <person name="Bashyal P."/>
            <person name="Kim T.-S."/>
            <person name="Lee W.-H."/>
            <person name="Kawkins C."/>
            <person name="Kim C.-K."/>
            <person name="Kim J.S."/>
            <person name="Ahn B.O."/>
            <person name="Rhee S.Y."/>
            <person name="Sohng J.K."/>
        </authorList>
    </citation>
    <scope>NUCLEOTIDE SEQUENCE</scope>
    <source>
        <tissue evidence="2">Leaf</tissue>
    </source>
</reference>
<dbReference type="InterPro" id="IPR002156">
    <property type="entry name" value="RNaseH_domain"/>
</dbReference>
<dbReference type="Pfam" id="PF13456">
    <property type="entry name" value="RVT_3"/>
    <property type="match status" value="1"/>
</dbReference>
<dbReference type="OrthoDB" id="1391789at2759"/>
<dbReference type="InterPro" id="IPR053151">
    <property type="entry name" value="RNase_H-like"/>
</dbReference>
<dbReference type="CDD" id="cd06222">
    <property type="entry name" value="RNase_H_like"/>
    <property type="match status" value="1"/>
</dbReference>
<proteinExistence type="predicted"/>
<evidence type="ECO:0000259" key="1">
    <source>
        <dbReference type="Pfam" id="PF13456"/>
    </source>
</evidence>
<evidence type="ECO:0000313" key="2">
    <source>
        <dbReference type="EMBL" id="KAF7841238.1"/>
    </source>
</evidence>
<protein>
    <submittedName>
        <fullName evidence="2">Putative ribonuclease H protein At1g65750 family</fullName>
    </submittedName>
</protein>
<evidence type="ECO:0000313" key="3">
    <source>
        <dbReference type="Proteomes" id="UP000634136"/>
    </source>
</evidence>
<feature type="domain" description="RNase H type-1" evidence="1">
    <location>
        <begin position="50"/>
        <end position="130"/>
    </location>
</feature>
<dbReference type="EMBL" id="JAAIUW010000002">
    <property type="protein sequence ID" value="KAF7841238.1"/>
    <property type="molecule type" value="Genomic_DNA"/>
</dbReference>
<dbReference type="InterPro" id="IPR044730">
    <property type="entry name" value="RNase_H-like_dom_plant"/>
</dbReference>
<dbReference type="Gene3D" id="3.30.420.10">
    <property type="entry name" value="Ribonuclease H-like superfamily/Ribonuclease H"/>
    <property type="match status" value="1"/>
</dbReference>
<organism evidence="2 3">
    <name type="scientific">Senna tora</name>
    <dbReference type="NCBI Taxonomy" id="362788"/>
    <lineage>
        <taxon>Eukaryota</taxon>
        <taxon>Viridiplantae</taxon>
        <taxon>Streptophyta</taxon>
        <taxon>Embryophyta</taxon>
        <taxon>Tracheophyta</taxon>
        <taxon>Spermatophyta</taxon>
        <taxon>Magnoliopsida</taxon>
        <taxon>eudicotyledons</taxon>
        <taxon>Gunneridae</taxon>
        <taxon>Pentapetalae</taxon>
        <taxon>rosids</taxon>
        <taxon>fabids</taxon>
        <taxon>Fabales</taxon>
        <taxon>Fabaceae</taxon>
        <taxon>Caesalpinioideae</taxon>
        <taxon>Cassia clade</taxon>
        <taxon>Senna</taxon>
    </lineage>
</organism>
<gene>
    <name evidence="2" type="ORF">G2W53_003536</name>
</gene>
<dbReference type="SUPFAM" id="SSF53098">
    <property type="entry name" value="Ribonuclease H-like"/>
    <property type="match status" value="1"/>
</dbReference>
<keyword evidence="3" id="KW-1185">Reference proteome</keyword>
<dbReference type="GO" id="GO:0003676">
    <property type="term" value="F:nucleic acid binding"/>
    <property type="evidence" value="ECO:0007669"/>
    <property type="project" value="InterPro"/>
</dbReference>